<feature type="transmembrane region" description="Helical" evidence="1">
    <location>
        <begin position="247"/>
        <end position="270"/>
    </location>
</feature>
<feature type="transmembrane region" description="Helical" evidence="1">
    <location>
        <begin position="118"/>
        <end position="138"/>
    </location>
</feature>
<proteinExistence type="predicted"/>
<accession>A0ABV8RGW1</accession>
<feature type="transmembrane region" description="Helical" evidence="1">
    <location>
        <begin position="21"/>
        <end position="43"/>
    </location>
</feature>
<gene>
    <name evidence="2" type="ORF">ACFOWX_08635</name>
</gene>
<name>A0ABV8RGW1_9SPHN</name>
<organism evidence="2 3">
    <name type="scientific">Sphingorhabdus arenilitoris</name>
    <dbReference type="NCBI Taxonomy" id="1490041"/>
    <lineage>
        <taxon>Bacteria</taxon>
        <taxon>Pseudomonadati</taxon>
        <taxon>Pseudomonadota</taxon>
        <taxon>Alphaproteobacteria</taxon>
        <taxon>Sphingomonadales</taxon>
        <taxon>Sphingomonadaceae</taxon>
        <taxon>Sphingorhabdus</taxon>
    </lineage>
</organism>
<feature type="transmembrane region" description="Helical" evidence="1">
    <location>
        <begin position="87"/>
        <end position="112"/>
    </location>
</feature>
<feature type="transmembrane region" description="Helical" evidence="1">
    <location>
        <begin position="49"/>
        <end position="67"/>
    </location>
</feature>
<keyword evidence="1" id="KW-1133">Transmembrane helix</keyword>
<feature type="transmembrane region" description="Helical" evidence="1">
    <location>
        <begin position="172"/>
        <end position="194"/>
    </location>
</feature>
<protein>
    <recommendedName>
        <fullName evidence="4">Lipopolysaccharide biosynthesis protein</fullName>
    </recommendedName>
</protein>
<keyword evidence="3" id="KW-1185">Reference proteome</keyword>
<feature type="transmembrane region" description="Helical" evidence="1">
    <location>
        <begin position="323"/>
        <end position="343"/>
    </location>
</feature>
<evidence type="ECO:0000313" key="2">
    <source>
        <dbReference type="EMBL" id="MFC4292478.1"/>
    </source>
</evidence>
<keyword evidence="1" id="KW-0812">Transmembrane</keyword>
<feature type="transmembrane region" description="Helical" evidence="1">
    <location>
        <begin position="147"/>
        <end position="166"/>
    </location>
</feature>
<comment type="caution">
    <text evidence="2">The sequence shown here is derived from an EMBL/GenBank/DDBJ whole genome shotgun (WGS) entry which is preliminary data.</text>
</comment>
<evidence type="ECO:0008006" key="4">
    <source>
        <dbReference type="Google" id="ProtNLM"/>
    </source>
</evidence>
<feature type="transmembrane region" description="Helical" evidence="1">
    <location>
        <begin position="380"/>
        <end position="401"/>
    </location>
</feature>
<feature type="transmembrane region" description="Helical" evidence="1">
    <location>
        <begin position="215"/>
        <end position="241"/>
    </location>
</feature>
<feature type="transmembrane region" description="Helical" evidence="1">
    <location>
        <begin position="355"/>
        <end position="374"/>
    </location>
</feature>
<sequence length="412" mass="45296">MKIVKFITNNNLFKSLFSGRLSLGASTVFFQIAMLFFILILKLKMTDSVFALFLVSLGVASIFGAIASLRSEVLITQADRSCNVRALVWPILIAVGTIGIMCAIRPAINWIFSIDVPLYTAALAFGFSLQAICQFVMIQEAQFGRLLIIRAVQAAMLAITGLALVFEASFMWGVFGFTLSLVVPFAVWIALWMIENRHITPPAFVFSWRQIRRSLILSLTLLINTTAVNIPIILCVATQSASYAADFGFLIKVFTAPVTLANAMFGQLFLADNIRLNSAIPAEAKKIQMAMRRTSTIAVLFVLSIAAITIIGVLMLAHFVPAMLTYPMLSISIALAITAQAAFSPVSAIGDIAKLETPFLLFYIMRIALLYGMLSNVSLIDFSALFASINILAYSFFWLYADHRMRIFARGA</sequence>
<dbReference type="EMBL" id="JBHSDH010000013">
    <property type="protein sequence ID" value="MFC4292478.1"/>
    <property type="molecule type" value="Genomic_DNA"/>
</dbReference>
<keyword evidence="1" id="KW-0472">Membrane</keyword>
<dbReference type="Proteomes" id="UP001595887">
    <property type="component" value="Unassembled WGS sequence"/>
</dbReference>
<dbReference type="RefSeq" id="WP_381423202.1">
    <property type="nucleotide sequence ID" value="NZ_JBHSDH010000013.1"/>
</dbReference>
<evidence type="ECO:0000256" key="1">
    <source>
        <dbReference type="SAM" id="Phobius"/>
    </source>
</evidence>
<evidence type="ECO:0000313" key="3">
    <source>
        <dbReference type="Proteomes" id="UP001595887"/>
    </source>
</evidence>
<feature type="transmembrane region" description="Helical" evidence="1">
    <location>
        <begin position="295"/>
        <end position="317"/>
    </location>
</feature>
<reference evidence="3" key="1">
    <citation type="journal article" date="2019" name="Int. J. Syst. Evol. Microbiol.">
        <title>The Global Catalogue of Microorganisms (GCM) 10K type strain sequencing project: providing services to taxonomists for standard genome sequencing and annotation.</title>
        <authorList>
            <consortium name="The Broad Institute Genomics Platform"/>
            <consortium name="The Broad Institute Genome Sequencing Center for Infectious Disease"/>
            <person name="Wu L."/>
            <person name="Ma J."/>
        </authorList>
    </citation>
    <scope>NUCLEOTIDE SEQUENCE [LARGE SCALE GENOMIC DNA]</scope>
    <source>
        <strain evidence="3">CECT 8531</strain>
    </source>
</reference>